<dbReference type="KEGG" id="sti:Sthe_0825"/>
<evidence type="ECO:0000256" key="3">
    <source>
        <dbReference type="PIRSR" id="PIRSR000089-1"/>
    </source>
</evidence>
<dbReference type="InterPro" id="IPR033947">
    <property type="entry name" value="ETF_alpha_N"/>
</dbReference>
<dbReference type="InParanoid" id="D1C1Z5"/>
<comment type="cofactor">
    <cofactor evidence="3">
        <name>FAD</name>
        <dbReference type="ChEBI" id="CHEBI:57692"/>
    </cofactor>
    <text evidence="3">Binds 1 FAD per dimer.</text>
</comment>
<dbReference type="CDD" id="cd01715">
    <property type="entry name" value="ETF_alpha"/>
    <property type="match status" value="1"/>
</dbReference>
<dbReference type="GO" id="GO:0050660">
    <property type="term" value="F:flavin adenine dinucleotide binding"/>
    <property type="evidence" value="ECO:0007669"/>
    <property type="project" value="InterPro"/>
</dbReference>
<evidence type="ECO:0000313" key="5">
    <source>
        <dbReference type="EMBL" id="ACZ38262.1"/>
    </source>
</evidence>
<dbReference type="PANTHER" id="PTHR43153">
    <property type="entry name" value="ELECTRON TRANSFER FLAVOPROTEIN ALPHA"/>
    <property type="match status" value="1"/>
</dbReference>
<keyword evidence="2" id="KW-0813">Transport</keyword>
<keyword evidence="6" id="KW-1185">Reference proteome</keyword>
<feature type="domain" description="Electron transfer flavoprotein alpha/beta-subunit N-terminal" evidence="4">
    <location>
        <begin position="8"/>
        <end position="195"/>
    </location>
</feature>
<dbReference type="InterPro" id="IPR029035">
    <property type="entry name" value="DHS-like_NAD/FAD-binding_dom"/>
</dbReference>
<protein>
    <submittedName>
        <fullName evidence="5">Electron transfer flavoprotein alpha subunit</fullName>
    </submittedName>
</protein>
<dbReference type="SUPFAM" id="SSF52467">
    <property type="entry name" value="DHS-like NAD/FAD-binding domain"/>
    <property type="match status" value="1"/>
</dbReference>
<dbReference type="PANTHER" id="PTHR43153:SF1">
    <property type="entry name" value="ELECTRON TRANSFER FLAVOPROTEIN SUBUNIT ALPHA, MITOCHONDRIAL"/>
    <property type="match status" value="1"/>
</dbReference>
<name>D1C1Z5_SPHTD</name>
<dbReference type="Pfam" id="PF00766">
    <property type="entry name" value="ETF_alpha"/>
    <property type="match status" value="1"/>
</dbReference>
<keyword evidence="3" id="KW-0274">FAD</keyword>
<feature type="binding site" evidence="3">
    <location>
        <position position="296"/>
    </location>
    <ligand>
        <name>FAD</name>
        <dbReference type="ChEBI" id="CHEBI:57692"/>
    </ligand>
</feature>
<organism evidence="5 6">
    <name type="scientific">Sphaerobacter thermophilus (strain ATCC 49802 / DSM 20745 / KCCM 41009 / NCIMB 13125 / S 6022)</name>
    <dbReference type="NCBI Taxonomy" id="479434"/>
    <lineage>
        <taxon>Bacteria</taxon>
        <taxon>Pseudomonadati</taxon>
        <taxon>Thermomicrobiota</taxon>
        <taxon>Thermomicrobia</taxon>
        <taxon>Sphaerobacterales</taxon>
        <taxon>Sphaerobacterineae</taxon>
        <taxon>Sphaerobacteraceae</taxon>
        <taxon>Sphaerobacter</taxon>
    </lineage>
</organism>
<feature type="binding site" evidence="3">
    <location>
        <begin position="244"/>
        <end position="245"/>
    </location>
    <ligand>
        <name>FAD</name>
        <dbReference type="ChEBI" id="CHEBI:57692"/>
    </ligand>
</feature>
<proteinExistence type="inferred from homology"/>
<dbReference type="HOGENOM" id="CLU_034178_0_1_0"/>
<keyword evidence="3" id="KW-0285">Flavoprotein</keyword>
<sequence length="332" mass="33994">MTNGASGVLLVVETRDGAIRETSRELFGIGRTLASETGGSLAAVVLGSGLDAAASEAAALGADRVLVADAPELAAFTVDAYAKAVDAAIDATSPAIVLLAGTTGGRDLAPFLATRRDVAYLVDCVRLARQDGSWVGTRPVYQGKVLTEVRAAGDGLTFATIHAGAFVAPEPDAGRTAETTALELNFAPGEIRVTVKDLVQAEAGPSNLEQAEVVVVGGRGLGEAANFKLAEDLASVLGGAVGATRAVTDLGWRPHYEQVGQTGKTIAPKLYIGLGVSGAVQHTVGIRGSETIVAINRDPDAPIFKMADFGIVGDVQEIVPKLTEKLRAVRGG</sequence>
<reference evidence="5 6" key="2">
    <citation type="journal article" date="2010" name="Stand. Genomic Sci.">
        <title>Complete genome sequence of Desulfohalobium retbaense type strain (HR(100)).</title>
        <authorList>
            <person name="Spring S."/>
            <person name="Nolan M."/>
            <person name="Lapidus A."/>
            <person name="Glavina Del Rio T."/>
            <person name="Copeland A."/>
            <person name="Tice H."/>
            <person name="Cheng J.F."/>
            <person name="Lucas S."/>
            <person name="Land M."/>
            <person name="Chen F."/>
            <person name="Bruce D."/>
            <person name="Goodwin L."/>
            <person name="Pitluck S."/>
            <person name="Ivanova N."/>
            <person name="Mavromatis K."/>
            <person name="Mikhailova N."/>
            <person name="Pati A."/>
            <person name="Chen A."/>
            <person name="Palaniappan K."/>
            <person name="Hauser L."/>
            <person name="Chang Y.J."/>
            <person name="Jeffries C.D."/>
            <person name="Munk C."/>
            <person name="Kiss H."/>
            <person name="Chain P."/>
            <person name="Han C."/>
            <person name="Brettin T."/>
            <person name="Detter J.C."/>
            <person name="Schuler E."/>
            <person name="Goker M."/>
            <person name="Rohde M."/>
            <person name="Bristow J."/>
            <person name="Eisen J.A."/>
            <person name="Markowitz V."/>
            <person name="Hugenholtz P."/>
            <person name="Kyrpides N.C."/>
            <person name="Klenk H.P."/>
        </authorList>
    </citation>
    <scope>NUCLEOTIDE SEQUENCE [LARGE SCALE GENOMIC DNA]</scope>
    <source>
        <strain evidence="6">ATCC 49802 / DSM 20745 / S 6022</strain>
    </source>
</reference>
<dbReference type="Gene3D" id="3.40.50.620">
    <property type="entry name" value="HUPs"/>
    <property type="match status" value="1"/>
</dbReference>
<dbReference type="STRING" id="479434.Sthe_0825"/>
<dbReference type="InterPro" id="IPR014729">
    <property type="entry name" value="Rossmann-like_a/b/a_fold"/>
</dbReference>
<feature type="binding site" evidence="3">
    <location>
        <begin position="275"/>
        <end position="282"/>
    </location>
    <ligand>
        <name>FAD</name>
        <dbReference type="ChEBI" id="CHEBI:57692"/>
    </ligand>
</feature>
<dbReference type="RefSeq" id="WP_012871309.1">
    <property type="nucleotide sequence ID" value="NC_013523.1"/>
</dbReference>
<dbReference type="GO" id="GO:0009055">
    <property type="term" value="F:electron transfer activity"/>
    <property type="evidence" value="ECO:0007669"/>
    <property type="project" value="InterPro"/>
</dbReference>
<dbReference type="InterPro" id="IPR014730">
    <property type="entry name" value="ETF_a/b_N"/>
</dbReference>
<evidence type="ECO:0000256" key="1">
    <source>
        <dbReference type="ARBA" id="ARBA00005817"/>
    </source>
</evidence>
<dbReference type="InterPro" id="IPR014731">
    <property type="entry name" value="ETF_asu_C"/>
</dbReference>
<feature type="binding site" evidence="3">
    <location>
        <position position="219"/>
    </location>
    <ligand>
        <name>FAD</name>
        <dbReference type="ChEBI" id="CHEBI:57692"/>
    </ligand>
</feature>
<dbReference type="AlphaFoldDB" id="D1C1Z5"/>
<dbReference type="SUPFAM" id="SSF52402">
    <property type="entry name" value="Adenine nucleotide alpha hydrolases-like"/>
    <property type="match status" value="1"/>
</dbReference>
<accession>D1C1Z5</accession>
<dbReference type="Pfam" id="PF01012">
    <property type="entry name" value="ETF"/>
    <property type="match status" value="1"/>
</dbReference>
<evidence type="ECO:0000259" key="4">
    <source>
        <dbReference type="SMART" id="SM00893"/>
    </source>
</evidence>
<reference evidence="6" key="1">
    <citation type="submission" date="2009-11" db="EMBL/GenBank/DDBJ databases">
        <title>The complete chromosome 1 of Sphaerobacter thermophilus DSM 20745.</title>
        <authorList>
            <person name="Lucas S."/>
            <person name="Copeland A."/>
            <person name="Lapidus A."/>
            <person name="Glavina del Rio T."/>
            <person name="Dalin E."/>
            <person name="Tice H."/>
            <person name="Bruce D."/>
            <person name="Goodwin L."/>
            <person name="Pitluck S."/>
            <person name="Kyrpides N."/>
            <person name="Mavromatis K."/>
            <person name="Ivanova N."/>
            <person name="Mikhailova N."/>
            <person name="LaButti K.M."/>
            <person name="Clum A."/>
            <person name="Sun H.I."/>
            <person name="Brettin T."/>
            <person name="Detter J.C."/>
            <person name="Han C."/>
            <person name="Larimer F."/>
            <person name="Land M."/>
            <person name="Hauser L."/>
            <person name="Markowitz V."/>
            <person name="Cheng J.F."/>
            <person name="Hugenholtz P."/>
            <person name="Woyke T."/>
            <person name="Wu D."/>
            <person name="Steenblock K."/>
            <person name="Schneider S."/>
            <person name="Pukall R."/>
            <person name="Goeker M."/>
            <person name="Klenk H.P."/>
            <person name="Eisen J.A."/>
        </authorList>
    </citation>
    <scope>NUCLEOTIDE SEQUENCE [LARGE SCALE GENOMIC DNA]</scope>
    <source>
        <strain evidence="6">ATCC 49802 / DSM 20745 / S 6022</strain>
    </source>
</reference>
<dbReference type="eggNOG" id="COG2025">
    <property type="taxonomic scope" value="Bacteria"/>
</dbReference>
<evidence type="ECO:0000313" key="6">
    <source>
        <dbReference type="Proteomes" id="UP000002027"/>
    </source>
</evidence>
<dbReference type="OrthoDB" id="9770286at2"/>
<comment type="similarity">
    <text evidence="1">Belongs to the ETF alpha-subunit/FixB family.</text>
</comment>
<evidence type="ECO:0000256" key="2">
    <source>
        <dbReference type="ARBA" id="ARBA00022982"/>
    </source>
</evidence>
<feature type="binding site" evidence="3">
    <location>
        <begin position="258"/>
        <end position="262"/>
    </location>
    <ligand>
        <name>FAD</name>
        <dbReference type="ChEBI" id="CHEBI:57692"/>
    </ligand>
</feature>
<dbReference type="FunCoup" id="D1C1Z5">
    <property type="interactions" value="335"/>
</dbReference>
<dbReference type="PIRSF" id="PIRSF000089">
    <property type="entry name" value="Electra_flavoP_a"/>
    <property type="match status" value="1"/>
</dbReference>
<keyword evidence="2" id="KW-0249">Electron transport</keyword>
<dbReference type="Proteomes" id="UP000002027">
    <property type="component" value="Chromosome 1"/>
</dbReference>
<gene>
    <name evidence="5" type="ordered locus">Sthe_0825</name>
</gene>
<dbReference type="EMBL" id="CP001823">
    <property type="protein sequence ID" value="ACZ38262.1"/>
    <property type="molecule type" value="Genomic_DNA"/>
</dbReference>
<dbReference type="GO" id="GO:0033539">
    <property type="term" value="P:fatty acid beta-oxidation using acyl-CoA dehydrogenase"/>
    <property type="evidence" value="ECO:0007669"/>
    <property type="project" value="TreeGrafter"/>
</dbReference>
<dbReference type="Gene3D" id="3.40.50.1220">
    <property type="entry name" value="TPP-binding domain"/>
    <property type="match status" value="1"/>
</dbReference>
<dbReference type="SMART" id="SM00893">
    <property type="entry name" value="ETF"/>
    <property type="match status" value="1"/>
</dbReference>
<dbReference type="InterPro" id="IPR001308">
    <property type="entry name" value="ETF_a/FixB"/>
</dbReference>